<reference evidence="2" key="2">
    <citation type="journal article" date="2023" name="Syst. Appl. Microbiol.">
        <title>Govania unica gen. nov., sp. nov., a rare biosphere bacterium that represents a novel family in the class Alphaproteobacteria.</title>
        <authorList>
            <person name="Vandamme P."/>
            <person name="Peeters C."/>
            <person name="Hettiarachchi A."/>
            <person name="Cnockaert M."/>
            <person name="Carlier A."/>
        </authorList>
    </citation>
    <scope>NUCLEOTIDE SEQUENCE</scope>
    <source>
        <strain evidence="2">LMG 31809</strain>
    </source>
</reference>
<dbReference type="InterPro" id="IPR014153">
    <property type="entry name" value="Ds_break_AddB"/>
</dbReference>
<dbReference type="InterPro" id="IPR038726">
    <property type="entry name" value="PDDEXK_AddAB-type"/>
</dbReference>
<dbReference type="InterPro" id="IPR027417">
    <property type="entry name" value="P-loop_NTPase"/>
</dbReference>
<dbReference type="SUPFAM" id="SSF52540">
    <property type="entry name" value="P-loop containing nucleoside triphosphate hydrolases"/>
    <property type="match status" value="1"/>
</dbReference>
<dbReference type="RefSeq" id="WP_274944281.1">
    <property type="nucleotide sequence ID" value="NZ_JANWOI010000004.1"/>
</dbReference>
<accession>A0A9X3TZG2</accession>
<name>A0A9X3TZG2_9PROT</name>
<dbReference type="InterPro" id="IPR011604">
    <property type="entry name" value="PDDEXK-like_dom_sf"/>
</dbReference>
<dbReference type="AlphaFoldDB" id="A0A9X3TZG2"/>
<dbReference type="NCBIfam" id="TIGR02786">
    <property type="entry name" value="addB_alphas"/>
    <property type="match status" value="1"/>
</dbReference>
<dbReference type="Proteomes" id="UP001141619">
    <property type="component" value="Unassembled WGS sequence"/>
</dbReference>
<evidence type="ECO:0000259" key="1">
    <source>
        <dbReference type="Pfam" id="PF12705"/>
    </source>
</evidence>
<proteinExistence type="predicted"/>
<comment type="caution">
    <text evidence="2">The sequence shown here is derived from an EMBL/GenBank/DDBJ whole genome shotgun (WGS) entry which is preliminary data.</text>
</comment>
<dbReference type="Gene3D" id="3.90.320.10">
    <property type="match status" value="1"/>
</dbReference>
<dbReference type="Pfam" id="PF12705">
    <property type="entry name" value="PDDEXK_1"/>
    <property type="match status" value="1"/>
</dbReference>
<organism evidence="2 3">
    <name type="scientific">Govanella unica</name>
    <dbReference type="NCBI Taxonomy" id="2975056"/>
    <lineage>
        <taxon>Bacteria</taxon>
        <taxon>Pseudomonadati</taxon>
        <taxon>Pseudomonadota</taxon>
        <taxon>Alphaproteobacteria</taxon>
        <taxon>Emcibacterales</taxon>
        <taxon>Govanellaceae</taxon>
        <taxon>Govanella</taxon>
    </lineage>
</organism>
<feature type="domain" description="PD-(D/E)XK endonuclease-like" evidence="1">
    <location>
        <begin position="717"/>
        <end position="955"/>
    </location>
</feature>
<gene>
    <name evidence="2" type="primary">addB</name>
    <name evidence="2" type="ORF">NYP16_11500</name>
</gene>
<reference evidence="2" key="1">
    <citation type="submission" date="2022-08" db="EMBL/GenBank/DDBJ databases">
        <authorList>
            <person name="Vandamme P."/>
            <person name="Hettiarachchi A."/>
            <person name="Peeters C."/>
            <person name="Cnockaert M."/>
            <person name="Carlier A."/>
        </authorList>
    </citation>
    <scope>NUCLEOTIDE SEQUENCE</scope>
    <source>
        <strain evidence="2">LMG 31809</strain>
    </source>
</reference>
<protein>
    <submittedName>
        <fullName evidence="2">Double-strand break repair protein AddB</fullName>
    </submittedName>
</protein>
<sequence>MSRTLRATPQVFRIDAGLSFVDALAAGLLARYAGAELGRVTVLLPTRRAVKSLSEAFLRLTGGVPLILPVMRPIGDVEEDELLFNPALAETDLTLPPAVPPLWRQLMLTRLVEAFAKRHADGAGSTAQAVELAAALAKFLDEVTVEGRDFADLATVVPANFASHWQETLTFLEIVSRDWPQIVAEQGFMDAAERRNRLLQALATIWQADPPGDPVIAAGSTGNIPAAAALMATVARLPEGAVVLPAFDREMEDASWDMLGPTHPQAAMKKLIEDEIGIVRHEVMDWLTPEDAARLPQGPAARRDLLKEALRPAETTAAWREVALDWDQALARFSRIDAPSPREEAGAIALLMREALETPDRTAALVTPDRGLARRVAAELKRWDILVDDSAGAALAESGPGVFLLLLAELAAQDFAPVSLLGVLKHPLAAGGRSMAQFRAEVRALEIAVLRGPRPSGGADGIARAVKALDDEVLRDRLAGWWQGLSEGLAEFVALVTGGGSLRDLAAAHVAAAERLAASADRSGPARLWAGEAGEAAAAFSEELLDGGQDFAIPAGEYPAVLKALMIGKVVRPRYGRHPRLHIWGALEARLQHADLVILGGLNEGVWPPDAGIDPWLSRPMRAAFGLPPMERRIGLSAHDFYVAATAPEVVLTRSEKSDGAPTVPSRWLMRMDAVLQDRRLPAHPALDWFAGLDRPAEIAPARPPEPRPPLDARPKRLSVTQIGTWMRDPYAIYARHILRLKALDPLDADPGAADKGNIIHAALDRFVNEYPITLPPDALDRLIAIGRDEFGRNLTRPTVRAFWWPRFQHVAEWFIATERDRRALYTTVLNEGRGDYILESPFDFKLTAKADRIDRGPGGTLTIIDYKTGQPPEDRQIVAGYQPQMPLEAMMAEAGAFKGLPAAAVTGLEFWRLHGGEPAGTMKPMKDVEDRKAQAARGLRELVALFDKPETPYRSTMRPEEVTAGDYDHLARIKEWSGVGSLVGRDKTEDDA</sequence>
<keyword evidence="3" id="KW-1185">Reference proteome</keyword>
<dbReference type="EMBL" id="JANWOI010000004">
    <property type="protein sequence ID" value="MDA5194575.1"/>
    <property type="molecule type" value="Genomic_DNA"/>
</dbReference>
<evidence type="ECO:0000313" key="2">
    <source>
        <dbReference type="EMBL" id="MDA5194575.1"/>
    </source>
</evidence>
<evidence type="ECO:0000313" key="3">
    <source>
        <dbReference type="Proteomes" id="UP001141619"/>
    </source>
</evidence>